<dbReference type="GO" id="GO:0003676">
    <property type="term" value="F:nucleic acid binding"/>
    <property type="evidence" value="ECO:0007669"/>
    <property type="project" value="InterPro"/>
</dbReference>
<sequence length="355" mass="38810">MAIGLDRLLRPTGLSLIRQLKTSGTGKNSQRWLSASRSLMMPSPQKPAAAPAAAAGKSENEDQPRIVLNVRRGFTLLKREPSITSKVHQSSTQQEGPNGELIPSQGGPAVHSEPIPADVARVKDAMGQCGNGVWTGSRFKGSQKPDDVFPVQMVNTSQQHVLERFCIRSRFAPKHLSPKTMLIYTDGACSNNNHRNPSAPRGGAAFVFNEEPWGIFSFALENRGPDGRVYPHTNNRAELRAVIAALQFRQWASEGWDRIVVATDSRYVFKGATEWLRKWASRKFLASGSSSKPVANIDLWLALSEALGNYAEAGCEVSFWKVPRLANNRADVAAKAAAERGNGGEDYRDTPGVDF</sequence>
<evidence type="ECO:0000256" key="4">
    <source>
        <dbReference type="ARBA" id="ARBA00022722"/>
    </source>
</evidence>
<evidence type="ECO:0000259" key="9">
    <source>
        <dbReference type="PROSITE" id="PS50879"/>
    </source>
</evidence>
<dbReference type="AlphaFoldDB" id="A0AAN9UUG3"/>
<dbReference type="PROSITE" id="PS50879">
    <property type="entry name" value="RNASE_H_1"/>
    <property type="match status" value="1"/>
</dbReference>
<keyword evidence="5" id="KW-0479">Metal-binding</keyword>
<dbReference type="Gene3D" id="3.30.420.10">
    <property type="entry name" value="Ribonuclease H-like superfamily/Ribonuclease H"/>
    <property type="match status" value="1"/>
</dbReference>
<comment type="catalytic activity">
    <reaction evidence="1">
        <text>Endonucleolytic cleavage to 5'-phosphomonoester.</text>
        <dbReference type="EC" id="3.1.26.4"/>
    </reaction>
</comment>
<gene>
    <name evidence="10" type="ORF">SLS62_004687</name>
</gene>
<keyword evidence="7" id="KW-0378">Hydrolase</keyword>
<evidence type="ECO:0000256" key="1">
    <source>
        <dbReference type="ARBA" id="ARBA00000077"/>
    </source>
</evidence>
<dbReference type="PANTHER" id="PTHR10642:SF26">
    <property type="entry name" value="RIBONUCLEASE H1"/>
    <property type="match status" value="1"/>
</dbReference>
<feature type="region of interest" description="Disordered" evidence="8">
    <location>
        <begin position="40"/>
        <end position="65"/>
    </location>
</feature>
<dbReference type="SUPFAM" id="SSF53098">
    <property type="entry name" value="Ribonuclease H-like"/>
    <property type="match status" value="1"/>
</dbReference>
<dbReference type="InterPro" id="IPR012337">
    <property type="entry name" value="RNaseH-like_sf"/>
</dbReference>
<evidence type="ECO:0000256" key="2">
    <source>
        <dbReference type="ARBA" id="ARBA00005300"/>
    </source>
</evidence>
<comment type="caution">
    <text evidence="10">The sequence shown here is derived from an EMBL/GenBank/DDBJ whole genome shotgun (WGS) entry which is preliminary data.</text>
</comment>
<evidence type="ECO:0000256" key="8">
    <source>
        <dbReference type="SAM" id="MobiDB-lite"/>
    </source>
</evidence>
<dbReference type="GO" id="GO:0004523">
    <property type="term" value="F:RNA-DNA hybrid ribonuclease activity"/>
    <property type="evidence" value="ECO:0007669"/>
    <property type="project" value="UniProtKB-EC"/>
</dbReference>
<dbReference type="CDD" id="cd13934">
    <property type="entry name" value="RNase_H_Dikarya_like"/>
    <property type="match status" value="1"/>
</dbReference>
<dbReference type="PANTHER" id="PTHR10642">
    <property type="entry name" value="RIBONUCLEASE H1"/>
    <property type="match status" value="1"/>
</dbReference>
<reference evidence="10 11" key="1">
    <citation type="submission" date="2024-02" db="EMBL/GenBank/DDBJ databases">
        <title>De novo assembly and annotation of 12 fungi associated with fruit tree decline syndrome in Ontario, Canada.</title>
        <authorList>
            <person name="Sulman M."/>
            <person name="Ellouze W."/>
            <person name="Ilyukhin E."/>
        </authorList>
    </citation>
    <scope>NUCLEOTIDE SEQUENCE [LARGE SCALE GENOMIC DNA]</scope>
    <source>
        <strain evidence="10 11">M11/M66-122</strain>
    </source>
</reference>
<comment type="similarity">
    <text evidence="2">Belongs to the RNase H family.</text>
</comment>
<dbReference type="Proteomes" id="UP001320420">
    <property type="component" value="Unassembled WGS sequence"/>
</dbReference>
<dbReference type="GO" id="GO:0043137">
    <property type="term" value="P:DNA replication, removal of RNA primer"/>
    <property type="evidence" value="ECO:0007669"/>
    <property type="project" value="TreeGrafter"/>
</dbReference>
<dbReference type="InterPro" id="IPR002156">
    <property type="entry name" value="RNaseH_domain"/>
</dbReference>
<accession>A0AAN9UUG3</accession>
<evidence type="ECO:0000256" key="7">
    <source>
        <dbReference type="ARBA" id="ARBA00022801"/>
    </source>
</evidence>
<organism evidence="10 11">
    <name type="scientific">Diatrype stigma</name>
    <dbReference type="NCBI Taxonomy" id="117547"/>
    <lineage>
        <taxon>Eukaryota</taxon>
        <taxon>Fungi</taxon>
        <taxon>Dikarya</taxon>
        <taxon>Ascomycota</taxon>
        <taxon>Pezizomycotina</taxon>
        <taxon>Sordariomycetes</taxon>
        <taxon>Xylariomycetidae</taxon>
        <taxon>Xylariales</taxon>
        <taxon>Diatrypaceae</taxon>
        <taxon>Diatrype</taxon>
    </lineage>
</organism>
<keyword evidence="4" id="KW-0540">Nuclease</keyword>
<dbReference type="InterPro" id="IPR050092">
    <property type="entry name" value="RNase_H"/>
</dbReference>
<feature type="compositionally biased region" description="Polar residues" evidence="8">
    <location>
        <begin position="82"/>
        <end position="96"/>
    </location>
</feature>
<dbReference type="EC" id="3.1.26.4" evidence="3"/>
<protein>
    <recommendedName>
        <fullName evidence="3">ribonuclease H</fullName>
        <ecNumber evidence="3">3.1.26.4</ecNumber>
    </recommendedName>
</protein>
<dbReference type="EMBL" id="JAKJXP020000029">
    <property type="protein sequence ID" value="KAK7753397.1"/>
    <property type="molecule type" value="Genomic_DNA"/>
</dbReference>
<dbReference type="GO" id="GO:0046872">
    <property type="term" value="F:metal ion binding"/>
    <property type="evidence" value="ECO:0007669"/>
    <property type="project" value="UniProtKB-KW"/>
</dbReference>
<name>A0AAN9UUG3_9PEZI</name>
<evidence type="ECO:0000313" key="11">
    <source>
        <dbReference type="Proteomes" id="UP001320420"/>
    </source>
</evidence>
<keyword evidence="11" id="KW-1185">Reference proteome</keyword>
<feature type="domain" description="RNase H type-1" evidence="9">
    <location>
        <begin position="177"/>
        <end position="339"/>
    </location>
</feature>
<evidence type="ECO:0000256" key="3">
    <source>
        <dbReference type="ARBA" id="ARBA00012180"/>
    </source>
</evidence>
<evidence type="ECO:0000256" key="5">
    <source>
        <dbReference type="ARBA" id="ARBA00022723"/>
    </source>
</evidence>
<evidence type="ECO:0000313" key="10">
    <source>
        <dbReference type="EMBL" id="KAK7753397.1"/>
    </source>
</evidence>
<proteinExistence type="inferred from homology"/>
<dbReference type="InterPro" id="IPR036397">
    <property type="entry name" value="RNaseH_sf"/>
</dbReference>
<dbReference type="Pfam" id="PF00075">
    <property type="entry name" value="RNase_H"/>
    <property type="match status" value="1"/>
</dbReference>
<feature type="region of interest" description="Disordered" evidence="8">
    <location>
        <begin position="80"/>
        <end position="113"/>
    </location>
</feature>
<evidence type="ECO:0000256" key="6">
    <source>
        <dbReference type="ARBA" id="ARBA00022759"/>
    </source>
</evidence>
<keyword evidence="6" id="KW-0255">Endonuclease</keyword>